<evidence type="ECO:0000256" key="7">
    <source>
        <dbReference type="ARBA" id="ARBA00023315"/>
    </source>
</evidence>
<dbReference type="GO" id="GO:0016410">
    <property type="term" value="F:N-acyltransferase activity"/>
    <property type="evidence" value="ECO:0007669"/>
    <property type="project" value="UniProtKB-UniRule"/>
</dbReference>
<evidence type="ECO:0000256" key="4">
    <source>
        <dbReference type="ARBA" id="ARBA00022692"/>
    </source>
</evidence>
<evidence type="ECO:0000259" key="9">
    <source>
        <dbReference type="PROSITE" id="PS50263"/>
    </source>
</evidence>
<dbReference type="InParanoid" id="M5E132"/>
<dbReference type="UniPathway" id="UPA00666"/>
<evidence type="ECO:0000256" key="1">
    <source>
        <dbReference type="ARBA" id="ARBA00004651"/>
    </source>
</evidence>
<dbReference type="eggNOG" id="COG0815">
    <property type="taxonomic scope" value="Bacteria"/>
</dbReference>
<organism evidence="10 11">
    <name type="scientific">Halanaerobium saccharolyticum subsp. saccharolyticum DSM 6643</name>
    <dbReference type="NCBI Taxonomy" id="1293054"/>
    <lineage>
        <taxon>Bacteria</taxon>
        <taxon>Bacillati</taxon>
        <taxon>Bacillota</taxon>
        <taxon>Clostridia</taxon>
        <taxon>Halanaerobiales</taxon>
        <taxon>Halanaerobiaceae</taxon>
        <taxon>Halanaerobium</taxon>
    </lineage>
</organism>
<feature type="transmembrane region" description="Helical" evidence="8">
    <location>
        <begin position="50"/>
        <end position="70"/>
    </location>
</feature>
<keyword evidence="11" id="KW-1185">Reference proteome</keyword>
<dbReference type="GO" id="GO:0042158">
    <property type="term" value="P:lipoprotein biosynthetic process"/>
    <property type="evidence" value="ECO:0007669"/>
    <property type="project" value="UniProtKB-UniRule"/>
</dbReference>
<comment type="function">
    <text evidence="8">Catalyzes the phospholipid dependent N-acylation of the N-terminal cysteine of apolipoprotein, the last step in lipoprotein maturation.</text>
</comment>
<evidence type="ECO:0000313" key="10">
    <source>
        <dbReference type="EMBL" id="CCU79948.1"/>
    </source>
</evidence>
<dbReference type="GO" id="GO:0005886">
    <property type="term" value="C:plasma membrane"/>
    <property type="evidence" value="ECO:0007669"/>
    <property type="project" value="UniProtKB-SubCell"/>
</dbReference>
<sequence length="470" mass="55197">MGIILTFFAAALLTTANYYPNLYFLSWIGFLPFLYYLYNIKEGELDYKSIFFNGWNLGFWILVFTANFLYHSIKLYTGSSFFLIILILLLLFSLMSLIYPVFFLIYFYLQRNLFNNNKFNPFLFALCWTTMEMIRYYLLSFFPLGNLSYTQAEFLSFIQLAEIGGIWIVSFILVFVNGLLFQFIFQKKFKDVFFIVILFLIIFSFSNFKEQQYLQKIKAKNGYQNIEVGIITTKIDQNKKWTLKQLDQNIELTLGALSDLKQAELIIAPETNITFDFYADKNYRKKFLKQIAAEAESPIQIGSLAGRDSSKGRYNSSFLISETGEIISRYDKKLLLYFGETYPFLELLNRFTPYNFSSLNAGEKEVLFKTKNLKWKTVICSEILYPSFVKAKAAEFEFIVNQTNEAWFNNNRLLKNIMWQAAVFRAVENRVPVIKTGNYSYNGIIYPSGEYKKVLSNKNYHLFNLKIMEK</sequence>
<accession>M5E132</accession>
<evidence type="ECO:0000313" key="11">
    <source>
        <dbReference type="Proteomes" id="UP000012063"/>
    </source>
</evidence>
<dbReference type="NCBIfam" id="TIGR00546">
    <property type="entry name" value="lnt"/>
    <property type="match status" value="1"/>
</dbReference>
<dbReference type="STRING" id="1293054.HSACCH_01731"/>
<keyword evidence="5 8" id="KW-1133">Transmembrane helix</keyword>
<dbReference type="InterPro" id="IPR036526">
    <property type="entry name" value="C-N_Hydrolase_sf"/>
</dbReference>
<keyword evidence="7 8" id="KW-0012">Acyltransferase</keyword>
<comment type="catalytic activity">
    <reaction evidence="8">
        <text>N-terminal S-1,2-diacyl-sn-glyceryl-L-cysteinyl-[lipoprotein] + a glycerophospholipid = N-acyl-S-1,2-diacyl-sn-glyceryl-L-cysteinyl-[lipoprotein] + a 2-acyl-sn-glycero-3-phospholipid + H(+)</text>
        <dbReference type="Rhea" id="RHEA:48228"/>
        <dbReference type="Rhea" id="RHEA-COMP:14681"/>
        <dbReference type="Rhea" id="RHEA-COMP:14684"/>
        <dbReference type="ChEBI" id="CHEBI:15378"/>
        <dbReference type="ChEBI" id="CHEBI:136912"/>
        <dbReference type="ChEBI" id="CHEBI:140656"/>
        <dbReference type="ChEBI" id="CHEBI:140657"/>
        <dbReference type="ChEBI" id="CHEBI:140660"/>
        <dbReference type="EC" id="2.3.1.269"/>
    </reaction>
</comment>
<feature type="transmembrane region" description="Helical" evidence="8">
    <location>
        <begin position="192"/>
        <end position="208"/>
    </location>
</feature>
<evidence type="ECO:0000256" key="6">
    <source>
        <dbReference type="ARBA" id="ARBA00023136"/>
    </source>
</evidence>
<dbReference type="RefSeq" id="WP_005489254.1">
    <property type="nucleotide sequence ID" value="NZ_CAUI01000021.1"/>
</dbReference>
<dbReference type="InterPro" id="IPR004563">
    <property type="entry name" value="Apolipo_AcylTrfase"/>
</dbReference>
<gene>
    <name evidence="8" type="primary">lnt</name>
    <name evidence="10" type="ORF">HSACCH_01731</name>
</gene>
<dbReference type="PROSITE" id="PS50263">
    <property type="entry name" value="CN_HYDROLASE"/>
    <property type="match status" value="1"/>
</dbReference>
<protein>
    <recommendedName>
        <fullName evidence="8">Apolipoprotein N-acyltransferase</fullName>
        <shortName evidence="8">ALP N-acyltransferase</shortName>
        <ecNumber evidence="8">2.3.1.269</ecNumber>
    </recommendedName>
</protein>
<dbReference type="EC" id="2.3.1.269" evidence="8"/>
<evidence type="ECO:0000256" key="3">
    <source>
        <dbReference type="ARBA" id="ARBA00022679"/>
    </source>
</evidence>
<dbReference type="Proteomes" id="UP000012063">
    <property type="component" value="Unassembled WGS sequence"/>
</dbReference>
<comment type="similarity">
    <text evidence="8">Belongs to the CN hydrolase family. Apolipoprotein N-acyltransferase subfamily.</text>
</comment>
<evidence type="ECO:0000256" key="8">
    <source>
        <dbReference type="HAMAP-Rule" id="MF_01148"/>
    </source>
</evidence>
<keyword evidence="3 8" id="KW-0808">Transferase</keyword>
<comment type="subcellular location">
    <subcellularLocation>
        <location evidence="1 8">Cell membrane</location>
        <topology evidence="1 8">Multi-pass membrane protein</topology>
    </subcellularLocation>
</comment>
<reference evidence="11" key="1">
    <citation type="journal article" date="2013" name="Genome Announc.">
        <title>Genome Sequence of Halanaerobium saccharolyticum subsp. saccharolyticum Strain DSM 6643T, a Halophilic Hydrogen-Producing Bacterium.</title>
        <authorList>
            <person name="Kivisto A."/>
            <person name="Larjo A."/>
            <person name="Ciranna A."/>
            <person name="Santala V."/>
            <person name="Roos C."/>
            <person name="Karp M."/>
        </authorList>
    </citation>
    <scope>NUCLEOTIDE SEQUENCE [LARGE SCALE GENOMIC DNA]</scope>
    <source>
        <strain evidence="11">DSM 6643</strain>
    </source>
</reference>
<dbReference type="InterPro" id="IPR045378">
    <property type="entry name" value="LNT_N"/>
</dbReference>
<dbReference type="InterPro" id="IPR003010">
    <property type="entry name" value="C-N_Hydrolase"/>
</dbReference>
<dbReference type="Gene3D" id="3.60.110.10">
    <property type="entry name" value="Carbon-nitrogen hydrolase"/>
    <property type="match status" value="1"/>
</dbReference>
<keyword evidence="2 8" id="KW-1003">Cell membrane</keyword>
<comment type="caution">
    <text evidence="10">The sequence shown here is derived from an EMBL/GenBank/DDBJ whole genome shotgun (WGS) entry which is preliminary data.</text>
</comment>
<keyword evidence="4 8" id="KW-0812">Transmembrane</keyword>
<name>M5E132_9FIRM</name>
<dbReference type="Pfam" id="PF20154">
    <property type="entry name" value="LNT_N"/>
    <property type="match status" value="1"/>
</dbReference>
<dbReference type="PANTHER" id="PTHR38686:SF1">
    <property type="entry name" value="APOLIPOPROTEIN N-ACYLTRANSFERASE"/>
    <property type="match status" value="1"/>
</dbReference>
<evidence type="ECO:0000256" key="2">
    <source>
        <dbReference type="ARBA" id="ARBA00022475"/>
    </source>
</evidence>
<keyword evidence="6 8" id="KW-0472">Membrane</keyword>
<dbReference type="EMBL" id="CAUI01000021">
    <property type="protein sequence ID" value="CCU79948.1"/>
    <property type="molecule type" value="Genomic_DNA"/>
</dbReference>
<proteinExistence type="inferred from homology"/>
<dbReference type="HAMAP" id="MF_01148">
    <property type="entry name" value="Lnt"/>
    <property type="match status" value="1"/>
</dbReference>
<feature type="transmembrane region" description="Helical" evidence="8">
    <location>
        <begin position="164"/>
        <end position="185"/>
    </location>
</feature>
<evidence type="ECO:0000256" key="5">
    <source>
        <dbReference type="ARBA" id="ARBA00022989"/>
    </source>
</evidence>
<feature type="transmembrane region" description="Helical" evidence="8">
    <location>
        <begin position="82"/>
        <end position="109"/>
    </location>
</feature>
<feature type="domain" description="CN hydrolase" evidence="9">
    <location>
        <begin position="231"/>
        <end position="470"/>
    </location>
</feature>
<dbReference type="OrthoDB" id="9811121at2"/>
<dbReference type="Pfam" id="PF00795">
    <property type="entry name" value="CN_hydrolase"/>
    <property type="match status" value="1"/>
</dbReference>
<dbReference type="SUPFAM" id="SSF56317">
    <property type="entry name" value="Carbon-nitrogen hydrolase"/>
    <property type="match status" value="1"/>
</dbReference>
<comment type="pathway">
    <text evidence="8">Protein modification; lipoprotein biosynthesis (N-acyl transfer).</text>
</comment>
<feature type="transmembrane region" description="Helical" evidence="8">
    <location>
        <begin position="20"/>
        <end position="38"/>
    </location>
</feature>
<dbReference type="AlphaFoldDB" id="M5E132"/>
<dbReference type="PANTHER" id="PTHR38686">
    <property type="entry name" value="APOLIPOPROTEIN N-ACYLTRANSFERASE"/>
    <property type="match status" value="1"/>
</dbReference>
<feature type="transmembrane region" description="Helical" evidence="8">
    <location>
        <begin position="121"/>
        <end position="144"/>
    </location>
</feature>